<dbReference type="AlphaFoldDB" id="A0AAN6YF23"/>
<proteinExistence type="predicted"/>
<keyword evidence="2" id="KW-0378">Hydrolase</keyword>
<dbReference type="PANTHER" id="PTHR38436:SF3">
    <property type="entry name" value="CARBOXYMETHYLENEBUTENOLIDASE-RELATED"/>
    <property type="match status" value="1"/>
</dbReference>
<dbReference type="Proteomes" id="UP001301769">
    <property type="component" value="Unassembled WGS sequence"/>
</dbReference>
<feature type="compositionally biased region" description="Acidic residues" evidence="1">
    <location>
        <begin position="419"/>
        <end position="475"/>
    </location>
</feature>
<dbReference type="EMBL" id="MU858060">
    <property type="protein sequence ID" value="KAK4217303.1"/>
    <property type="molecule type" value="Genomic_DNA"/>
</dbReference>
<dbReference type="SUPFAM" id="SSF54427">
    <property type="entry name" value="NTF2-like"/>
    <property type="match status" value="1"/>
</dbReference>
<organism evidence="2 3">
    <name type="scientific">Rhypophila decipiens</name>
    <dbReference type="NCBI Taxonomy" id="261697"/>
    <lineage>
        <taxon>Eukaryota</taxon>
        <taxon>Fungi</taxon>
        <taxon>Dikarya</taxon>
        <taxon>Ascomycota</taxon>
        <taxon>Pezizomycotina</taxon>
        <taxon>Sordariomycetes</taxon>
        <taxon>Sordariomycetidae</taxon>
        <taxon>Sordariales</taxon>
        <taxon>Naviculisporaceae</taxon>
        <taxon>Rhypophila</taxon>
    </lineage>
</organism>
<keyword evidence="3" id="KW-1185">Reference proteome</keyword>
<dbReference type="InterPro" id="IPR032710">
    <property type="entry name" value="NTF2-like_dom_sf"/>
</dbReference>
<sequence length="502" mass="55110">MNVDVPSVIKAALPKESRNKNVAILKDNWTGTMNHNDPGFLSDDFPRNPPKLYIAGEDDDFDADTLMAWRAEGFDVEYLSLGAGFMHTLGALHQKRKLGPCETFGIVAYGKAASLCLEHYHVLDNNTELKLGCLIAYYPTRIPDPNTRFPSAIRVLVHLPVGQVKVLKQTQMVGIQGKKRTTKLTVDGGVGVGGLLPAGYPCYSYGAPAGFAEHDLDEYDGICAELAWSRSIATARRAFRMDSPSGVEATVERSAHAKFHSRSAKQLLSTFTAHDAPQVTHVPTLSGALGRQELQDFYSDYFLGDNPPSMKVTLLSRTIGLDRVVDEMFVSFKHTQDMPWILPGVPPTKKRVEIIIVSIVTLRGGKLHHERVYWDQASVLAQIGLLDPKLVPQAAQERGVRQLPVVGGKAARRVFSGGEDSDEGEADNELIRDWEDEDDEEEEDENESDEEEEEEEEEEVVGEDVDENGVENGADDEVKSGAGKLSLDGEPALPRKGKANGS</sequence>
<dbReference type="Gene3D" id="3.10.450.50">
    <property type="match status" value="1"/>
</dbReference>
<comment type="caution">
    <text evidence="2">The sequence shown here is derived from an EMBL/GenBank/DDBJ whole genome shotgun (WGS) entry which is preliminary data.</text>
</comment>
<reference evidence="2" key="2">
    <citation type="submission" date="2023-05" db="EMBL/GenBank/DDBJ databases">
        <authorList>
            <consortium name="Lawrence Berkeley National Laboratory"/>
            <person name="Steindorff A."/>
            <person name="Hensen N."/>
            <person name="Bonometti L."/>
            <person name="Westerberg I."/>
            <person name="Brannstrom I.O."/>
            <person name="Guillou S."/>
            <person name="Cros-Aarteil S."/>
            <person name="Calhoun S."/>
            <person name="Haridas S."/>
            <person name="Kuo A."/>
            <person name="Mondo S."/>
            <person name="Pangilinan J."/>
            <person name="Riley R."/>
            <person name="Labutti K."/>
            <person name="Andreopoulos B."/>
            <person name="Lipzen A."/>
            <person name="Chen C."/>
            <person name="Yanf M."/>
            <person name="Daum C."/>
            <person name="Ng V."/>
            <person name="Clum A."/>
            <person name="Ohm R."/>
            <person name="Martin F."/>
            <person name="Silar P."/>
            <person name="Natvig D."/>
            <person name="Lalanne C."/>
            <person name="Gautier V."/>
            <person name="Ament-Velasquez S.L."/>
            <person name="Kruys A."/>
            <person name="Hutchinson M.I."/>
            <person name="Powell A.J."/>
            <person name="Barry K."/>
            <person name="Miller A.N."/>
            <person name="Grigoriev I.V."/>
            <person name="Debuchy R."/>
            <person name="Gladieux P."/>
            <person name="Thoren M.H."/>
            <person name="Johannesson H."/>
        </authorList>
    </citation>
    <scope>NUCLEOTIDE SEQUENCE</scope>
    <source>
        <strain evidence="2">PSN293</strain>
    </source>
</reference>
<dbReference type="InterPro" id="IPR009959">
    <property type="entry name" value="Cyclase_SnoaL-like"/>
</dbReference>
<gene>
    <name evidence="2" type="ORF">QBC37DRAFT_308125</name>
</gene>
<feature type="region of interest" description="Disordered" evidence="1">
    <location>
        <begin position="414"/>
        <end position="502"/>
    </location>
</feature>
<dbReference type="GO" id="GO:0030638">
    <property type="term" value="P:polyketide metabolic process"/>
    <property type="evidence" value="ECO:0007669"/>
    <property type="project" value="InterPro"/>
</dbReference>
<evidence type="ECO:0000256" key="1">
    <source>
        <dbReference type="SAM" id="MobiDB-lite"/>
    </source>
</evidence>
<dbReference type="PANTHER" id="PTHR38436">
    <property type="entry name" value="POLYKETIDE CYCLASE SNOAL-LIKE DOMAIN"/>
    <property type="match status" value="1"/>
</dbReference>
<reference evidence="2" key="1">
    <citation type="journal article" date="2023" name="Mol. Phylogenet. Evol.">
        <title>Genome-scale phylogeny and comparative genomics of the fungal order Sordariales.</title>
        <authorList>
            <person name="Hensen N."/>
            <person name="Bonometti L."/>
            <person name="Westerberg I."/>
            <person name="Brannstrom I.O."/>
            <person name="Guillou S."/>
            <person name="Cros-Aarteil S."/>
            <person name="Calhoun S."/>
            <person name="Haridas S."/>
            <person name="Kuo A."/>
            <person name="Mondo S."/>
            <person name="Pangilinan J."/>
            <person name="Riley R."/>
            <person name="LaButti K."/>
            <person name="Andreopoulos B."/>
            <person name="Lipzen A."/>
            <person name="Chen C."/>
            <person name="Yan M."/>
            <person name="Daum C."/>
            <person name="Ng V."/>
            <person name="Clum A."/>
            <person name="Steindorff A."/>
            <person name="Ohm R.A."/>
            <person name="Martin F."/>
            <person name="Silar P."/>
            <person name="Natvig D.O."/>
            <person name="Lalanne C."/>
            <person name="Gautier V."/>
            <person name="Ament-Velasquez S.L."/>
            <person name="Kruys A."/>
            <person name="Hutchinson M.I."/>
            <person name="Powell A.J."/>
            <person name="Barry K."/>
            <person name="Miller A.N."/>
            <person name="Grigoriev I.V."/>
            <person name="Debuchy R."/>
            <person name="Gladieux P."/>
            <person name="Hiltunen Thoren M."/>
            <person name="Johannesson H."/>
        </authorList>
    </citation>
    <scope>NUCLEOTIDE SEQUENCE</scope>
    <source>
        <strain evidence="2">PSN293</strain>
    </source>
</reference>
<protein>
    <submittedName>
        <fullName evidence="2">Dienelactone hydrolase</fullName>
    </submittedName>
</protein>
<name>A0AAN6YF23_9PEZI</name>
<evidence type="ECO:0000313" key="2">
    <source>
        <dbReference type="EMBL" id="KAK4217303.1"/>
    </source>
</evidence>
<accession>A0AAN6YF23</accession>
<dbReference type="GO" id="GO:0016787">
    <property type="term" value="F:hydrolase activity"/>
    <property type="evidence" value="ECO:0007669"/>
    <property type="project" value="UniProtKB-KW"/>
</dbReference>
<evidence type="ECO:0000313" key="3">
    <source>
        <dbReference type="Proteomes" id="UP001301769"/>
    </source>
</evidence>